<comment type="caution">
    <text evidence="8">The sequence shown here is derived from an EMBL/GenBank/DDBJ whole genome shotgun (WGS) entry which is preliminary data.</text>
</comment>
<evidence type="ECO:0000259" key="7">
    <source>
        <dbReference type="PROSITE" id="PS50850"/>
    </source>
</evidence>
<organism evidence="8 9">
    <name type="scientific">Lithohypha guttulata</name>
    <dbReference type="NCBI Taxonomy" id="1690604"/>
    <lineage>
        <taxon>Eukaryota</taxon>
        <taxon>Fungi</taxon>
        <taxon>Dikarya</taxon>
        <taxon>Ascomycota</taxon>
        <taxon>Pezizomycotina</taxon>
        <taxon>Eurotiomycetes</taxon>
        <taxon>Chaetothyriomycetidae</taxon>
        <taxon>Chaetothyriales</taxon>
        <taxon>Trichomeriaceae</taxon>
        <taxon>Lithohypha</taxon>
    </lineage>
</organism>
<keyword evidence="4 6" id="KW-1133">Transmembrane helix</keyword>
<gene>
    <name evidence="8" type="ORF">LTR05_004466</name>
</gene>
<dbReference type="FunFam" id="1.20.1250.20:FF:000013">
    <property type="entry name" value="MFS general substrate transporter"/>
    <property type="match status" value="1"/>
</dbReference>
<protein>
    <recommendedName>
        <fullName evidence="7">Major facilitator superfamily (MFS) profile domain-containing protein</fullName>
    </recommendedName>
</protein>
<evidence type="ECO:0000313" key="8">
    <source>
        <dbReference type="EMBL" id="KAK5085187.1"/>
    </source>
</evidence>
<dbReference type="InterPro" id="IPR036259">
    <property type="entry name" value="MFS_trans_sf"/>
</dbReference>
<dbReference type="PANTHER" id="PTHR43791">
    <property type="entry name" value="PERMEASE-RELATED"/>
    <property type="match status" value="1"/>
</dbReference>
<keyword evidence="2" id="KW-0813">Transport</keyword>
<dbReference type="PROSITE" id="PS50850">
    <property type="entry name" value="MFS"/>
    <property type="match status" value="1"/>
</dbReference>
<dbReference type="GO" id="GO:0016020">
    <property type="term" value="C:membrane"/>
    <property type="evidence" value="ECO:0007669"/>
    <property type="project" value="UniProtKB-SubCell"/>
</dbReference>
<feature type="transmembrane region" description="Helical" evidence="6">
    <location>
        <begin position="143"/>
        <end position="163"/>
    </location>
</feature>
<feature type="transmembrane region" description="Helical" evidence="6">
    <location>
        <begin position="233"/>
        <end position="253"/>
    </location>
</feature>
<dbReference type="PANTHER" id="PTHR43791:SF50">
    <property type="entry name" value="TRANSPORTER, PUTATIVE (AFU_ORTHOLOGUE AFUA_2G00840)-RELATED"/>
    <property type="match status" value="1"/>
</dbReference>
<dbReference type="EMBL" id="JAVRRJ010000004">
    <property type="protein sequence ID" value="KAK5085187.1"/>
    <property type="molecule type" value="Genomic_DNA"/>
</dbReference>
<keyword evidence="3 6" id="KW-0812">Transmembrane</keyword>
<evidence type="ECO:0000256" key="2">
    <source>
        <dbReference type="ARBA" id="ARBA00022448"/>
    </source>
</evidence>
<accession>A0AAN7YG10</accession>
<feature type="transmembrane region" description="Helical" evidence="6">
    <location>
        <begin position="112"/>
        <end position="131"/>
    </location>
</feature>
<comment type="subcellular location">
    <subcellularLocation>
        <location evidence="1">Membrane</location>
        <topology evidence="1">Multi-pass membrane protein</topology>
    </subcellularLocation>
</comment>
<dbReference type="SUPFAM" id="SSF103473">
    <property type="entry name" value="MFS general substrate transporter"/>
    <property type="match status" value="1"/>
</dbReference>
<dbReference type="Gene3D" id="1.20.1250.20">
    <property type="entry name" value="MFS general substrate transporter like domains"/>
    <property type="match status" value="1"/>
</dbReference>
<evidence type="ECO:0000256" key="5">
    <source>
        <dbReference type="ARBA" id="ARBA00023136"/>
    </source>
</evidence>
<dbReference type="AlphaFoldDB" id="A0AAN7YG10"/>
<evidence type="ECO:0000256" key="4">
    <source>
        <dbReference type="ARBA" id="ARBA00022989"/>
    </source>
</evidence>
<feature type="transmembrane region" description="Helical" evidence="6">
    <location>
        <begin position="427"/>
        <end position="448"/>
    </location>
</feature>
<evidence type="ECO:0000313" key="9">
    <source>
        <dbReference type="Proteomes" id="UP001309876"/>
    </source>
</evidence>
<dbReference type="Pfam" id="PF07690">
    <property type="entry name" value="MFS_1"/>
    <property type="match status" value="1"/>
</dbReference>
<reference evidence="8 9" key="1">
    <citation type="submission" date="2023-08" db="EMBL/GenBank/DDBJ databases">
        <title>Black Yeasts Isolated from many extreme environments.</title>
        <authorList>
            <person name="Coleine C."/>
            <person name="Stajich J.E."/>
            <person name="Selbmann L."/>
        </authorList>
    </citation>
    <scope>NUCLEOTIDE SEQUENCE [LARGE SCALE GENOMIC DNA]</scope>
    <source>
        <strain evidence="8 9">CCFEE 5910</strain>
    </source>
</reference>
<feature type="transmembrane region" description="Helical" evidence="6">
    <location>
        <begin position="338"/>
        <end position="356"/>
    </location>
</feature>
<dbReference type="InterPro" id="IPR011701">
    <property type="entry name" value="MFS"/>
</dbReference>
<evidence type="ECO:0000256" key="6">
    <source>
        <dbReference type="SAM" id="Phobius"/>
    </source>
</evidence>
<feature type="transmembrane region" description="Helical" evidence="6">
    <location>
        <begin position="394"/>
        <end position="415"/>
    </location>
</feature>
<proteinExistence type="predicted"/>
<feature type="transmembrane region" description="Helical" evidence="6">
    <location>
        <begin position="363"/>
        <end position="382"/>
    </location>
</feature>
<keyword evidence="9" id="KW-1185">Reference proteome</keyword>
<evidence type="ECO:0000256" key="1">
    <source>
        <dbReference type="ARBA" id="ARBA00004141"/>
    </source>
</evidence>
<dbReference type="InterPro" id="IPR020846">
    <property type="entry name" value="MFS_dom"/>
</dbReference>
<sequence>MHDSSSSHSSDGMNSKDVKVLTTPATNRSDIKVAEDGLILEDPATGEVRKVSASFAIDKEAESRLVWKFDIRILPTLAVMYLCNALDKGNLGNAKTAGLEKTLKLRGNQYNLILSIFFIPYVLTAPFLAMAGKKWGPSKVLPAMMMTFGLMTLLTVAAFNFAGLMCLRWVLGMAESAFFPLVIYYQTTFYRRGELARRLAIFYAASNIANAFSGLLSFGVFQIEGTSLASWRYLFIIEGGATMILAVFAYWYLPYDAQSARFLTEEEKKLAFLRIQLDSSSVVGEKLNLREAGRIFLEPTSWVILGIEMCLGAPLQSVSLFLPVIVKALGYNTVKTNLYTVAPNITGAVMLLILAFSSDLTRLRFPFVALGFAFTMTGMIIYACVDVESQLQVAYFACFMMTWGTSAPSVILDTWFNNNIANENKRIMLTSVGVPVANLMGVVSSNIFVPKDAPKYFPALITTAAFGGMGCLLTLLLGAYMILDNKRRDRKEGRKVRALDIPTEIMNEGPASASYRWFL</sequence>
<keyword evidence="5 6" id="KW-0472">Membrane</keyword>
<feature type="transmembrane region" description="Helical" evidence="6">
    <location>
        <begin position="199"/>
        <end position="221"/>
    </location>
</feature>
<dbReference type="Proteomes" id="UP001309876">
    <property type="component" value="Unassembled WGS sequence"/>
</dbReference>
<feature type="transmembrane region" description="Helical" evidence="6">
    <location>
        <begin position="302"/>
        <end position="326"/>
    </location>
</feature>
<dbReference type="FunFam" id="1.20.1250.20:FF:000188">
    <property type="entry name" value="MFS general substrate transporter"/>
    <property type="match status" value="1"/>
</dbReference>
<name>A0AAN7YG10_9EURO</name>
<feature type="domain" description="Major facilitator superfamily (MFS) profile" evidence="7">
    <location>
        <begin position="73"/>
        <end position="482"/>
    </location>
</feature>
<evidence type="ECO:0000256" key="3">
    <source>
        <dbReference type="ARBA" id="ARBA00022692"/>
    </source>
</evidence>
<feature type="transmembrane region" description="Helical" evidence="6">
    <location>
        <begin position="460"/>
        <end position="483"/>
    </location>
</feature>
<dbReference type="GO" id="GO:0022857">
    <property type="term" value="F:transmembrane transporter activity"/>
    <property type="evidence" value="ECO:0007669"/>
    <property type="project" value="InterPro"/>
</dbReference>